<dbReference type="InterPro" id="IPR039935">
    <property type="entry name" value="YML079W-like"/>
</dbReference>
<dbReference type="Gene3D" id="2.60.120.10">
    <property type="entry name" value="Jelly Rolls"/>
    <property type="match status" value="1"/>
</dbReference>
<dbReference type="CDD" id="cd06121">
    <property type="entry name" value="cupin_YML079wp"/>
    <property type="match status" value="1"/>
</dbReference>
<reference evidence="2 3" key="1">
    <citation type="submission" date="2023-04" db="EMBL/GenBank/DDBJ databases">
        <title>Luteimonas sp. M1R5S18.</title>
        <authorList>
            <person name="Sun J.-Q."/>
        </authorList>
    </citation>
    <scope>NUCLEOTIDE SEQUENCE [LARGE SCALE GENOMIC DNA]</scope>
    <source>
        <strain evidence="2 3">M1R5S18</strain>
    </source>
</reference>
<dbReference type="InterPro" id="IPR011051">
    <property type="entry name" value="RmlC_Cupin_sf"/>
</dbReference>
<keyword evidence="3" id="KW-1185">Reference proteome</keyword>
<feature type="domain" description="DUF985" evidence="1">
    <location>
        <begin position="7"/>
        <end position="138"/>
    </location>
</feature>
<comment type="caution">
    <text evidence="2">The sequence shown here is derived from an EMBL/GenBank/DDBJ whole genome shotgun (WGS) entry which is preliminary data.</text>
</comment>
<dbReference type="SUPFAM" id="SSF51182">
    <property type="entry name" value="RmlC-like cupins"/>
    <property type="match status" value="1"/>
</dbReference>
<dbReference type="PANTHER" id="PTHR33387">
    <property type="entry name" value="RMLC-LIKE JELLY ROLL FOLD PROTEIN"/>
    <property type="match status" value="1"/>
</dbReference>
<dbReference type="PANTHER" id="PTHR33387:SF3">
    <property type="entry name" value="DUF985 DOMAIN-CONTAINING PROTEIN"/>
    <property type="match status" value="1"/>
</dbReference>
<gene>
    <name evidence="2" type="ORF">QFW80_15645</name>
</gene>
<evidence type="ECO:0000313" key="2">
    <source>
        <dbReference type="EMBL" id="MDH5831951.1"/>
    </source>
</evidence>
<evidence type="ECO:0000259" key="1">
    <source>
        <dbReference type="Pfam" id="PF06172"/>
    </source>
</evidence>
<dbReference type="RefSeq" id="WP_280602897.1">
    <property type="nucleotide sequence ID" value="NZ_JARXRN010000028.1"/>
</dbReference>
<organism evidence="2 3">
    <name type="scientific">Luteimonas rhizosphaericola</name>
    <dbReference type="NCBI Taxonomy" id="3042024"/>
    <lineage>
        <taxon>Bacteria</taxon>
        <taxon>Pseudomonadati</taxon>
        <taxon>Pseudomonadota</taxon>
        <taxon>Gammaproteobacteria</taxon>
        <taxon>Lysobacterales</taxon>
        <taxon>Lysobacteraceae</taxon>
        <taxon>Luteimonas</taxon>
    </lineage>
</organism>
<dbReference type="Pfam" id="PF06172">
    <property type="entry name" value="Cupin_5"/>
    <property type="match status" value="1"/>
</dbReference>
<accession>A0ABT6JPR9</accession>
<dbReference type="EMBL" id="JARXRN010000028">
    <property type="protein sequence ID" value="MDH5831951.1"/>
    <property type="molecule type" value="Genomic_DNA"/>
</dbReference>
<proteinExistence type="predicted"/>
<name>A0ABT6JPR9_9GAMM</name>
<sequence>MDEHARALIRLHGLEPHPEGGHYRRIHASAVEVEAKGLRRPAMTAIRYLLGAGQRSAWHRVDADEAWHWEQGGPLELLQFEPTAGVLSRTRLGPAPDGEALSCIVPAGTWQSARAWAEAVLVQCAVAPGFVWEGFELLAPGSDVARELQRRGVVQP</sequence>
<evidence type="ECO:0000313" key="3">
    <source>
        <dbReference type="Proteomes" id="UP001156831"/>
    </source>
</evidence>
<dbReference type="InterPro" id="IPR009327">
    <property type="entry name" value="Cupin_DUF985"/>
</dbReference>
<dbReference type="Proteomes" id="UP001156831">
    <property type="component" value="Unassembled WGS sequence"/>
</dbReference>
<dbReference type="InterPro" id="IPR014710">
    <property type="entry name" value="RmlC-like_jellyroll"/>
</dbReference>
<protein>
    <submittedName>
        <fullName evidence="2">Cupin domain-containing protein</fullName>
    </submittedName>
</protein>